<dbReference type="STRING" id="1656094.BFC18_13915"/>
<dbReference type="SUPFAM" id="SSF89447">
    <property type="entry name" value="AbrB/MazE/MraZ-like"/>
    <property type="match status" value="1"/>
</dbReference>
<dbReference type="EMBL" id="MDHN01000029">
    <property type="protein sequence ID" value="OFC70273.1"/>
    <property type="molecule type" value="Genomic_DNA"/>
</dbReference>
<proteinExistence type="predicted"/>
<reference evidence="1 2" key="1">
    <citation type="submission" date="2016-08" db="EMBL/GenBank/DDBJ databases">
        <authorList>
            <person name="Seilhamer J.J."/>
        </authorList>
    </citation>
    <scope>NUCLEOTIDE SEQUENCE [LARGE SCALE GENOMIC DNA]</scope>
    <source>
        <strain evidence="1 2">KCTC 42603</strain>
    </source>
</reference>
<keyword evidence="2" id="KW-1185">Reference proteome</keyword>
<dbReference type="AlphaFoldDB" id="A0A1E7Z9Q2"/>
<sequence length="69" mass="7765">MDKSALYKVGDNQFVRLPKGFRFEAVLDLDIKVEGSEVTINPVTQSWMSLSDVEKGEADFIVNQDMIAQ</sequence>
<dbReference type="RefSeq" id="WP_070125916.1">
    <property type="nucleotide sequence ID" value="NZ_MDHN01000029.1"/>
</dbReference>
<name>A0A1E7Z9Q2_9ALTE</name>
<protein>
    <submittedName>
        <fullName evidence="1">Uncharacterized protein</fullName>
    </submittedName>
</protein>
<evidence type="ECO:0000313" key="2">
    <source>
        <dbReference type="Proteomes" id="UP000175691"/>
    </source>
</evidence>
<gene>
    <name evidence="1" type="ORF">BFC18_13915</name>
</gene>
<dbReference type="Proteomes" id="UP000175691">
    <property type="component" value="Unassembled WGS sequence"/>
</dbReference>
<dbReference type="OrthoDB" id="5298361at2"/>
<comment type="caution">
    <text evidence="1">The sequence shown here is derived from an EMBL/GenBank/DDBJ whole genome shotgun (WGS) entry which is preliminary data.</text>
</comment>
<dbReference type="Gene3D" id="2.10.260.10">
    <property type="match status" value="1"/>
</dbReference>
<accession>A0A1E7Z9Q2</accession>
<evidence type="ECO:0000313" key="1">
    <source>
        <dbReference type="EMBL" id="OFC70273.1"/>
    </source>
</evidence>
<organism evidence="1 2">
    <name type="scientific">Alteromonas confluentis</name>
    <dbReference type="NCBI Taxonomy" id="1656094"/>
    <lineage>
        <taxon>Bacteria</taxon>
        <taxon>Pseudomonadati</taxon>
        <taxon>Pseudomonadota</taxon>
        <taxon>Gammaproteobacteria</taxon>
        <taxon>Alteromonadales</taxon>
        <taxon>Alteromonadaceae</taxon>
        <taxon>Alteromonas/Salinimonas group</taxon>
        <taxon>Alteromonas</taxon>
    </lineage>
</organism>
<dbReference type="InterPro" id="IPR037914">
    <property type="entry name" value="SpoVT-AbrB_sf"/>
</dbReference>